<dbReference type="Gene3D" id="2.30.33.40">
    <property type="entry name" value="GroES chaperonin"/>
    <property type="match status" value="1"/>
</dbReference>
<protein>
    <recommendedName>
        <fullName evidence="3">10 kDa chaperonin</fullName>
    </recommendedName>
</protein>
<dbReference type="SUPFAM" id="SSF50129">
    <property type="entry name" value="GroES-like"/>
    <property type="match status" value="1"/>
</dbReference>
<gene>
    <name evidence="4" type="ORF">FF36_01663</name>
</gene>
<comment type="function">
    <text evidence="3">Together with the chaperonin GroEL, plays an essential role in assisting protein folding. The GroEL-GroES system forms a nano-cage that allows encapsulation of the non-native substrate proteins and provides a physical environment optimized to promote and accelerate protein folding. GroES binds to the apical surface of the GroEL ring, thereby capping the opening of the GroEL channel.</text>
</comment>
<sequence length="165" mass="17361">MDGVPIRRARARCARPHVKTAGGAARPARAGSVRPVSVVSGGVNGVGGVAGAGTQAGVMQAGALPIRLLHDRVLVEPREDAVDRRSKAGIVIPPTAHMGKRLSWADVVAVGTAVRTIQVGDRVLFDPEDRAEVELHSTTYVLLRERDLHAVAAERLDDGLAGLYL</sequence>
<keyword evidence="2 3" id="KW-0143">Chaperone</keyword>
<accession>A0A0D8BIS7</accession>
<dbReference type="AlphaFoldDB" id="A0A0D8BIS7"/>
<dbReference type="GO" id="GO:0044183">
    <property type="term" value="F:protein folding chaperone"/>
    <property type="evidence" value="ECO:0007669"/>
    <property type="project" value="InterPro"/>
</dbReference>
<evidence type="ECO:0000256" key="2">
    <source>
        <dbReference type="ARBA" id="ARBA00023186"/>
    </source>
</evidence>
<dbReference type="GO" id="GO:0051087">
    <property type="term" value="F:protein-folding chaperone binding"/>
    <property type="evidence" value="ECO:0007669"/>
    <property type="project" value="TreeGrafter"/>
</dbReference>
<dbReference type="InterPro" id="IPR020818">
    <property type="entry name" value="Chaperonin_GroES"/>
</dbReference>
<reference evidence="5" key="1">
    <citation type="submission" date="2015-02" db="EMBL/GenBank/DDBJ databases">
        <title>Draft Genome of Frankia sp. CpI1-S.</title>
        <authorList>
            <person name="Oshone R.T."/>
            <person name="Ngom M."/>
            <person name="Ghodhbane-Gtari F."/>
            <person name="Gtari M."/>
            <person name="Morris K."/>
            <person name="Thomas K."/>
            <person name="Sen A."/>
            <person name="Tisa L.S."/>
        </authorList>
    </citation>
    <scope>NUCLEOTIDE SEQUENCE [LARGE SCALE GENOMIC DNA]</scope>
    <source>
        <strain evidence="5">CpI1-S</strain>
    </source>
</reference>
<dbReference type="PRINTS" id="PR00297">
    <property type="entry name" value="CHAPERONIN10"/>
</dbReference>
<dbReference type="GO" id="GO:0046872">
    <property type="term" value="F:metal ion binding"/>
    <property type="evidence" value="ECO:0007669"/>
    <property type="project" value="TreeGrafter"/>
</dbReference>
<organism evidence="4 5">
    <name type="scientific">Frankia torreyi</name>
    <dbReference type="NCBI Taxonomy" id="1856"/>
    <lineage>
        <taxon>Bacteria</taxon>
        <taxon>Bacillati</taxon>
        <taxon>Actinomycetota</taxon>
        <taxon>Actinomycetes</taxon>
        <taxon>Frankiales</taxon>
        <taxon>Frankiaceae</taxon>
        <taxon>Frankia</taxon>
    </lineage>
</organism>
<dbReference type="PANTHER" id="PTHR10772">
    <property type="entry name" value="10 KDA HEAT SHOCK PROTEIN"/>
    <property type="match status" value="1"/>
</dbReference>
<name>A0A0D8BIS7_9ACTN</name>
<dbReference type="InterPro" id="IPR011032">
    <property type="entry name" value="GroES-like_sf"/>
</dbReference>
<dbReference type="Proteomes" id="UP000032545">
    <property type="component" value="Unassembled WGS sequence"/>
</dbReference>
<dbReference type="CDD" id="cd00320">
    <property type="entry name" value="cpn10"/>
    <property type="match status" value="1"/>
</dbReference>
<dbReference type="PATRIC" id="fig|1502723.3.peg.6536"/>
<comment type="subunit">
    <text evidence="3">Heptamer of 7 subunits arranged in a ring.</text>
</comment>
<dbReference type="GO" id="GO:0005524">
    <property type="term" value="F:ATP binding"/>
    <property type="evidence" value="ECO:0007669"/>
    <property type="project" value="InterPro"/>
</dbReference>
<comment type="similarity">
    <text evidence="1 3">Belongs to the GroES chaperonin family.</text>
</comment>
<dbReference type="Pfam" id="PF00166">
    <property type="entry name" value="Cpn10"/>
    <property type="match status" value="1"/>
</dbReference>
<comment type="caution">
    <text evidence="4">The sequence shown here is derived from an EMBL/GenBank/DDBJ whole genome shotgun (WGS) entry which is preliminary data.</text>
</comment>
<dbReference type="GO" id="GO:0051082">
    <property type="term" value="F:unfolded protein binding"/>
    <property type="evidence" value="ECO:0007669"/>
    <property type="project" value="TreeGrafter"/>
</dbReference>
<dbReference type="EMBL" id="JYFN01000009">
    <property type="protein sequence ID" value="KJE23975.1"/>
    <property type="molecule type" value="Genomic_DNA"/>
</dbReference>
<evidence type="ECO:0000256" key="3">
    <source>
        <dbReference type="RuleBase" id="RU000535"/>
    </source>
</evidence>
<reference evidence="4 5" key="2">
    <citation type="journal article" date="2016" name="Genome Announc.">
        <title>Permanent Draft Genome Sequences for Two Variants of Frankia sp. Strain CpI1, the First Frankia Strain Isolated from Root Nodules of Comptonia peregrina.</title>
        <authorList>
            <person name="Oshone R."/>
            <person name="Hurst S.G.IV."/>
            <person name="Abebe-Akele F."/>
            <person name="Simpson S."/>
            <person name="Morris K."/>
            <person name="Thomas W.K."/>
            <person name="Tisa L.S."/>
        </authorList>
    </citation>
    <scope>NUCLEOTIDE SEQUENCE [LARGE SCALE GENOMIC DNA]</scope>
    <source>
        <strain evidence="5">CpI1-S</strain>
    </source>
</reference>
<evidence type="ECO:0000256" key="1">
    <source>
        <dbReference type="ARBA" id="ARBA00006975"/>
    </source>
</evidence>
<evidence type="ECO:0000313" key="5">
    <source>
        <dbReference type="Proteomes" id="UP000032545"/>
    </source>
</evidence>
<evidence type="ECO:0000313" key="4">
    <source>
        <dbReference type="EMBL" id="KJE23975.1"/>
    </source>
</evidence>
<dbReference type="InterPro" id="IPR037124">
    <property type="entry name" value="Chaperonin_GroES_sf"/>
</dbReference>
<keyword evidence="5" id="KW-1185">Reference proteome</keyword>
<proteinExistence type="inferred from homology"/>
<dbReference type="PANTHER" id="PTHR10772:SF58">
    <property type="entry name" value="CO-CHAPERONIN GROES"/>
    <property type="match status" value="1"/>
</dbReference>
<dbReference type="SMART" id="SM00883">
    <property type="entry name" value="Cpn10"/>
    <property type="match status" value="1"/>
</dbReference>